<dbReference type="SMART" id="SM00387">
    <property type="entry name" value="HATPase_c"/>
    <property type="match status" value="1"/>
</dbReference>
<keyword evidence="8" id="KW-1133">Transmembrane helix</keyword>
<evidence type="ECO:0000256" key="1">
    <source>
        <dbReference type="ARBA" id="ARBA00000085"/>
    </source>
</evidence>
<keyword evidence="5" id="KW-0418">Kinase</keyword>
<dbReference type="Pfam" id="PF00512">
    <property type="entry name" value="HisKA"/>
    <property type="match status" value="1"/>
</dbReference>
<dbReference type="EC" id="2.7.13.3" evidence="2"/>
<feature type="domain" description="Histidine kinase" evidence="9">
    <location>
        <begin position="376"/>
        <end position="596"/>
    </location>
</feature>
<dbReference type="Gene3D" id="3.30.565.10">
    <property type="entry name" value="Histidine kinase-like ATPase, C-terminal domain"/>
    <property type="match status" value="1"/>
</dbReference>
<dbReference type="FunFam" id="3.30.565.10:FF:000006">
    <property type="entry name" value="Sensor histidine kinase WalK"/>
    <property type="match status" value="1"/>
</dbReference>
<keyword evidence="6" id="KW-0902">Two-component regulatory system</keyword>
<keyword evidence="4" id="KW-0808">Transferase</keyword>
<gene>
    <name evidence="11" type="ORF">COU35_00990</name>
</gene>
<dbReference type="SUPFAM" id="SSF47384">
    <property type="entry name" value="Homodimeric domain of signal transducing histidine kinase"/>
    <property type="match status" value="1"/>
</dbReference>
<dbReference type="InterPro" id="IPR003661">
    <property type="entry name" value="HisK_dim/P_dom"/>
</dbReference>
<dbReference type="PROSITE" id="PS50113">
    <property type="entry name" value="PAC"/>
    <property type="match status" value="1"/>
</dbReference>
<comment type="caution">
    <text evidence="11">The sequence shown here is derived from an EMBL/GenBank/DDBJ whole genome shotgun (WGS) entry which is preliminary data.</text>
</comment>
<dbReference type="InterPro" id="IPR050351">
    <property type="entry name" value="BphY/WalK/GraS-like"/>
</dbReference>
<evidence type="ECO:0000256" key="2">
    <source>
        <dbReference type="ARBA" id="ARBA00012438"/>
    </source>
</evidence>
<protein>
    <recommendedName>
        <fullName evidence="2">histidine kinase</fullName>
        <ecNumber evidence="2">2.7.13.3</ecNumber>
    </recommendedName>
</protein>
<name>A0A2H0TRF5_9BACT</name>
<dbReference type="InterPro" id="IPR005467">
    <property type="entry name" value="His_kinase_dom"/>
</dbReference>
<organism evidence="11 12">
    <name type="scientific">Candidatus Magasanikbacteria bacterium CG10_big_fil_rev_8_21_14_0_10_47_10</name>
    <dbReference type="NCBI Taxonomy" id="1974652"/>
    <lineage>
        <taxon>Bacteria</taxon>
        <taxon>Candidatus Magasanikiibacteriota</taxon>
    </lineage>
</organism>
<evidence type="ECO:0000256" key="7">
    <source>
        <dbReference type="ARBA" id="ARBA00023136"/>
    </source>
</evidence>
<keyword evidence="8" id="KW-0812">Transmembrane</keyword>
<dbReference type="InterPro" id="IPR000014">
    <property type="entry name" value="PAS"/>
</dbReference>
<dbReference type="InterPro" id="IPR003594">
    <property type="entry name" value="HATPase_dom"/>
</dbReference>
<dbReference type="NCBIfam" id="TIGR00229">
    <property type="entry name" value="sensory_box"/>
    <property type="match status" value="1"/>
</dbReference>
<evidence type="ECO:0000313" key="12">
    <source>
        <dbReference type="Proteomes" id="UP000230154"/>
    </source>
</evidence>
<dbReference type="InterPro" id="IPR036097">
    <property type="entry name" value="HisK_dim/P_sf"/>
</dbReference>
<evidence type="ECO:0000313" key="11">
    <source>
        <dbReference type="EMBL" id="PIR74728.1"/>
    </source>
</evidence>
<keyword evidence="3" id="KW-0597">Phosphoprotein</keyword>
<dbReference type="Gene3D" id="1.10.287.130">
    <property type="match status" value="1"/>
</dbReference>
<dbReference type="PROSITE" id="PS50109">
    <property type="entry name" value="HIS_KIN"/>
    <property type="match status" value="1"/>
</dbReference>
<dbReference type="GO" id="GO:0000155">
    <property type="term" value="F:phosphorelay sensor kinase activity"/>
    <property type="evidence" value="ECO:0007669"/>
    <property type="project" value="InterPro"/>
</dbReference>
<dbReference type="GO" id="GO:0016036">
    <property type="term" value="P:cellular response to phosphate starvation"/>
    <property type="evidence" value="ECO:0007669"/>
    <property type="project" value="TreeGrafter"/>
</dbReference>
<evidence type="ECO:0000256" key="6">
    <source>
        <dbReference type="ARBA" id="ARBA00023012"/>
    </source>
</evidence>
<evidence type="ECO:0000256" key="3">
    <source>
        <dbReference type="ARBA" id="ARBA00022553"/>
    </source>
</evidence>
<reference evidence="12" key="1">
    <citation type="submission" date="2017-09" db="EMBL/GenBank/DDBJ databases">
        <title>Depth-based differentiation of microbial function through sediment-hosted aquifers and enrichment of novel symbionts in the deep terrestrial subsurface.</title>
        <authorList>
            <person name="Probst A.J."/>
            <person name="Ladd B."/>
            <person name="Jarett J.K."/>
            <person name="Geller-Mcgrath D.E."/>
            <person name="Sieber C.M.K."/>
            <person name="Emerson J.B."/>
            <person name="Anantharaman K."/>
            <person name="Thomas B.C."/>
            <person name="Malmstrom R."/>
            <person name="Stieglmeier M."/>
            <person name="Klingl A."/>
            <person name="Woyke T."/>
            <person name="Ryan C.M."/>
            <person name="Banfield J.F."/>
        </authorList>
    </citation>
    <scope>NUCLEOTIDE SEQUENCE [LARGE SCALE GENOMIC DNA]</scope>
</reference>
<dbReference type="EMBL" id="PFCB01000009">
    <property type="protein sequence ID" value="PIR74728.1"/>
    <property type="molecule type" value="Genomic_DNA"/>
</dbReference>
<dbReference type="InterPro" id="IPR035965">
    <property type="entry name" value="PAS-like_dom_sf"/>
</dbReference>
<evidence type="ECO:0000256" key="8">
    <source>
        <dbReference type="SAM" id="Phobius"/>
    </source>
</evidence>
<sequence length="596" mass="67122">MEKPVKKNNIGFDRKRLDKYFISGSVIILMVLITFGIAAVVFFTQQVKIYLVDQRAQRITKSVQLIASREVGFFGDRSGEESFVQRIENSVEDIQSLGGISNIVFFDDTAHVLWSKEVDHIGRVYEANEVARALSVGVYTEEIDHEEEEFSEFIEKDADRKSYDSEIYIAVPLDGGDALVVNLYLFDEAVYEEVATIRLWLIIMTIIGSFSIGSILIGFYARHRYLIRERENILYDLANSQAEKYKAVTDSSPDCIKLFDLNGKLQFISKSGIEEHFLKKDEIAAFDPLTTIVPKDQAKFKKAFEKALLGTMSAVVIRHTKKGSNREVCEERVFPIRGAKGTVEGVYAVSRDISEKLKKERQIVEMADLRNKFIRIVSHQLRTPLNSIRWNMETLLAGELGPLKSEQKEFLRVSHDAEVRVINRINDLITIMDIEEGRVTLKKESVSLPAIWNSVLSEFASRAKAKGIAISVDPASIDPPDISADTDKVRTIFTQLLRNAIDYTKEKGAITVIWKVTQAAVRFEIHDTGIGIPVSDQKNIFKKFCRASNAATILPDASGVGLAIANVYIGRHGGTIGFESQEQKGTTFWFELPLNE</sequence>
<dbReference type="PANTHER" id="PTHR45453:SF1">
    <property type="entry name" value="PHOSPHATE REGULON SENSOR PROTEIN PHOR"/>
    <property type="match status" value="1"/>
</dbReference>
<evidence type="ECO:0000259" key="10">
    <source>
        <dbReference type="PROSITE" id="PS50113"/>
    </source>
</evidence>
<dbReference type="SUPFAM" id="SSF55785">
    <property type="entry name" value="PYP-like sensor domain (PAS domain)"/>
    <property type="match status" value="1"/>
</dbReference>
<dbReference type="Proteomes" id="UP000230154">
    <property type="component" value="Unassembled WGS sequence"/>
</dbReference>
<evidence type="ECO:0000259" key="9">
    <source>
        <dbReference type="PROSITE" id="PS50109"/>
    </source>
</evidence>
<accession>A0A2H0TRF5</accession>
<dbReference type="SUPFAM" id="SSF55874">
    <property type="entry name" value="ATPase domain of HSP90 chaperone/DNA topoisomerase II/histidine kinase"/>
    <property type="match status" value="1"/>
</dbReference>
<dbReference type="AlphaFoldDB" id="A0A2H0TRF5"/>
<dbReference type="InterPro" id="IPR004358">
    <property type="entry name" value="Sig_transdc_His_kin-like_C"/>
</dbReference>
<dbReference type="Pfam" id="PF08448">
    <property type="entry name" value="PAS_4"/>
    <property type="match status" value="1"/>
</dbReference>
<dbReference type="Pfam" id="PF02518">
    <property type="entry name" value="HATPase_c"/>
    <property type="match status" value="1"/>
</dbReference>
<keyword evidence="7 8" id="KW-0472">Membrane</keyword>
<dbReference type="InterPro" id="IPR000700">
    <property type="entry name" value="PAS-assoc_C"/>
</dbReference>
<proteinExistence type="predicted"/>
<evidence type="ECO:0000256" key="5">
    <source>
        <dbReference type="ARBA" id="ARBA00022777"/>
    </source>
</evidence>
<dbReference type="CDD" id="cd00082">
    <property type="entry name" value="HisKA"/>
    <property type="match status" value="1"/>
</dbReference>
<dbReference type="GO" id="GO:0005886">
    <property type="term" value="C:plasma membrane"/>
    <property type="evidence" value="ECO:0007669"/>
    <property type="project" value="TreeGrafter"/>
</dbReference>
<feature type="transmembrane region" description="Helical" evidence="8">
    <location>
        <begin position="20"/>
        <end position="43"/>
    </location>
</feature>
<dbReference type="SMART" id="SM00388">
    <property type="entry name" value="HisKA"/>
    <property type="match status" value="1"/>
</dbReference>
<dbReference type="PANTHER" id="PTHR45453">
    <property type="entry name" value="PHOSPHATE REGULON SENSOR PROTEIN PHOR"/>
    <property type="match status" value="1"/>
</dbReference>
<dbReference type="PRINTS" id="PR00344">
    <property type="entry name" value="BCTRLSENSOR"/>
</dbReference>
<dbReference type="Gene3D" id="3.30.450.20">
    <property type="entry name" value="PAS domain"/>
    <property type="match status" value="1"/>
</dbReference>
<dbReference type="GO" id="GO:0004721">
    <property type="term" value="F:phosphoprotein phosphatase activity"/>
    <property type="evidence" value="ECO:0007669"/>
    <property type="project" value="TreeGrafter"/>
</dbReference>
<evidence type="ECO:0000256" key="4">
    <source>
        <dbReference type="ARBA" id="ARBA00022679"/>
    </source>
</evidence>
<feature type="transmembrane region" description="Helical" evidence="8">
    <location>
        <begin position="199"/>
        <end position="221"/>
    </location>
</feature>
<dbReference type="InterPro" id="IPR013656">
    <property type="entry name" value="PAS_4"/>
</dbReference>
<feature type="domain" description="PAC" evidence="10">
    <location>
        <begin position="310"/>
        <end position="365"/>
    </location>
</feature>
<dbReference type="InterPro" id="IPR036890">
    <property type="entry name" value="HATPase_C_sf"/>
</dbReference>
<comment type="catalytic activity">
    <reaction evidence="1">
        <text>ATP + protein L-histidine = ADP + protein N-phospho-L-histidine.</text>
        <dbReference type="EC" id="2.7.13.3"/>
    </reaction>
</comment>